<proteinExistence type="predicted"/>
<evidence type="ECO:0000256" key="3">
    <source>
        <dbReference type="SAM" id="Phobius"/>
    </source>
</evidence>
<dbReference type="PROSITE" id="PS50217">
    <property type="entry name" value="BZIP"/>
    <property type="match status" value="1"/>
</dbReference>
<dbReference type="CDD" id="cd14693">
    <property type="entry name" value="bZIP_CEBP"/>
    <property type="match status" value="1"/>
</dbReference>
<reference evidence="5 6" key="1">
    <citation type="journal article" date="2018" name="Sci. Rep.">
        <title>Genomic signatures of local adaptation to the degree of environmental predictability in rotifers.</title>
        <authorList>
            <person name="Franch-Gras L."/>
            <person name="Hahn C."/>
            <person name="Garcia-Roger E.M."/>
            <person name="Carmona M.J."/>
            <person name="Serra M."/>
            <person name="Gomez A."/>
        </authorList>
    </citation>
    <scope>NUCLEOTIDE SEQUENCE [LARGE SCALE GENOMIC DNA]</scope>
    <source>
        <strain evidence="5">HYR1</strain>
    </source>
</reference>
<dbReference type="SMART" id="SM00338">
    <property type="entry name" value="BRLZ"/>
    <property type="match status" value="1"/>
</dbReference>
<organism evidence="5 6">
    <name type="scientific">Brachionus plicatilis</name>
    <name type="common">Marine rotifer</name>
    <name type="synonym">Brachionus muelleri</name>
    <dbReference type="NCBI Taxonomy" id="10195"/>
    <lineage>
        <taxon>Eukaryota</taxon>
        <taxon>Metazoa</taxon>
        <taxon>Spiralia</taxon>
        <taxon>Gnathifera</taxon>
        <taxon>Rotifera</taxon>
        <taxon>Eurotatoria</taxon>
        <taxon>Monogononta</taxon>
        <taxon>Pseudotrocha</taxon>
        <taxon>Ploima</taxon>
        <taxon>Brachionidae</taxon>
        <taxon>Brachionus</taxon>
    </lineage>
</organism>
<dbReference type="PANTHER" id="PTHR23334:SF20">
    <property type="entry name" value="BASIC LEUCINE ZIPPER 24"/>
    <property type="match status" value="1"/>
</dbReference>
<accession>A0A3M7QSI9</accession>
<dbReference type="Proteomes" id="UP000276133">
    <property type="component" value="Unassembled WGS sequence"/>
</dbReference>
<evidence type="ECO:0000256" key="2">
    <source>
        <dbReference type="SAM" id="MobiDB-lite"/>
    </source>
</evidence>
<dbReference type="EMBL" id="REGN01005244">
    <property type="protein sequence ID" value="RNA14179.1"/>
    <property type="molecule type" value="Genomic_DNA"/>
</dbReference>
<sequence>MLQIIHKQIKIKPTFEHARNTLGLVKKRVRKRTTELLFFVLLFASLKIPAMTSPTMTMKFKSVLGSLFQAQNTFFISKSMKSMDTSSIASSSSNDESNDYRIRRERNNESVRKSRAKNRMKLQECADHVNELKQENVQLNSKLESLQKELNTLRGLFQHCYSLNSENPSFKPNEIPTSTLYKLIMNQDLKNKTSADSLSNA</sequence>
<feature type="transmembrane region" description="Helical" evidence="3">
    <location>
        <begin position="36"/>
        <end position="52"/>
    </location>
</feature>
<keyword evidence="6" id="KW-1185">Reference proteome</keyword>
<dbReference type="InterPro" id="IPR004827">
    <property type="entry name" value="bZIP"/>
</dbReference>
<comment type="caution">
    <text evidence="5">The sequence shown here is derived from an EMBL/GenBank/DDBJ whole genome shotgun (WGS) entry which is preliminary data.</text>
</comment>
<evidence type="ECO:0000313" key="6">
    <source>
        <dbReference type="Proteomes" id="UP000276133"/>
    </source>
</evidence>
<feature type="coiled-coil region" evidence="1">
    <location>
        <begin position="122"/>
        <end position="156"/>
    </location>
</feature>
<dbReference type="PANTHER" id="PTHR23334">
    <property type="entry name" value="CCAAT/ENHANCER BINDING PROTEIN"/>
    <property type="match status" value="1"/>
</dbReference>
<dbReference type="GO" id="GO:0006351">
    <property type="term" value="P:DNA-templated transcription"/>
    <property type="evidence" value="ECO:0007669"/>
    <property type="project" value="InterPro"/>
</dbReference>
<evidence type="ECO:0000259" key="4">
    <source>
        <dbReference type="PROSITE" id="PS50217"/>
    </source>
</evidence>
<dbReference type="InterPro" id="IPR046347">
    <property type="entry name" value="bZIP_sf"/>
</dbReference>
<keyword evidence="3" id="KW-0812">Transmembrane</keyword>
<evidence type="ECO:0000256" key="1">
    <source>
        <dbReference type="SAM" id="Coils"/>
    </source>
</evidence>
<dbReference type="OrthoDB" id="10039716at2759"/>
<dbReference type="Gene3D" id="1.20.5.170">
    <property type="match status" value="1"/>
</dbReference>
<gene>
    <name evidence="5" type="ORF">BpHYR1_031794</name>
</gene>
<dbReference type="Pfam" id="PF07716">
    <property type="entry name" value="bZIP_2"/>
    <property type="match status" value="1"/>
</dbReference>
<keyword evidence="3" id="KW-0472">Membrane</keyword>
<dbReference type="SUPFAM" id="SSF57959">
    <property type="entry name" value="Leucine zipper domain"/>
    <property type="match status" value="1"/>
</dbReference>
<evidence type="ECO:0000313" key="5">
    <source>
        <dbReference type="EMBL" id="RNA14179.1"/>
    </source>
</evidence>
<feature type="domain" description="BZIP" evidence="4">
    <location>
        <begin position="97"/>
        <end position="154"/>
    </location>
</feature>
<protein>
    <submittedName>
        <fullName evidence="5">CCAAT enhancer-binding gamma</fullName>
    </submittedName>
</protein>
<keyword evidence="1" id="KW-0175">Coiled coil</keyword>
<dbReference type="GO" id="GO:0000981">
    <property type="term" value="F:DNA-binding transcription factor activity, RNA polymerase II-specific"/>
    <property type="evidence" value="ECO:0007669"/>
    <property type="project" value="TreeGrafter"/>
</dbReference>
<dbReference type="AlphaFoldDB" id="A0A3M7QSI9"/>
<feature type="compositionally biased region" description="Low complexity" evidence="2">
    <location>
        <begin position="86"/>
        <end position="95"/>
    </location>
</feature>
<dbReference type="STRING" id="10195.A0A3M7QSI9"/>
<feature type="region of interest" description="Disordered" evidence="2">
    <location>
        <begin position="86"/>
        <end position="119"/>
    </location>
</feature>
<name>A0A3M7QSI9_BRAPC</name>
<dbReference type="InterPro" id="IPR031106">
    <property type="entry name" value="C/EBP"/>
</dbReference>
<keyword evidence="3" id="KW-1133">Transmembrane helix</keyword>
<feature type="compositionally biased region" description="Basic and acidic residues" evidence="2">
    <location>
        <begin position="98"/>
        <end position="112"/>
    </location>
</feature>
<dbReference type="GO" id="GO:0000978">
    <property type="term" value="F:RNA polymerase II cis-regulatory region sequence-specific DNA binding"/>
    <property type="evidence" value="ECO:0007669"/>
    <property type="project" value="TreeGrafter"/>
</dbReference>